<organism evidence="2 3">
    <name type="scientific">Salvia divinorum</name>
    <name type="common">Maria pastora</name>
    <name type="synonym">Diviner's sage</name>
    <dbReference type="NCBI Taxonomy" id="28513"/>
    <lineage>
        <taxon>Eukaryota</taxon>
        <taxon>Viridiplantae</taxon>
        <taxon>Streptophyta</taxon>
        <taxon>Embryophyta</taxon>
        <taxon>Tracheophyta</taxon>
        <taxon>Spermatophyta</taxon>
        <taxon>Magnoliopsida</taxon>
        <taxon>eudicotyledons</taxon>
        <taxon>Gunneridae</taxon>
        <taxon>Pentapetalae</taxon>
        <taxon>asterids</taxon>
        <taxon>lamiids</taxon>
        <taxon>Lamiales</taxon>
        <taxon>Lamiaceae</taxon>
        <taxon>Nepetoideae</taxon>
        <taxon>Mentheae</taxon>
        <taxon>Salviinae</taxon>
        <taxon>Salvia</taxon>
        <taxon>Salvia subgen. Calosphace</taxon>
    </lineage>
</organism>
<accession>A0ABD1GAI8</accession>
<keyword evidence="1" id="KW-0472">Membrane</keyword>
<dbReference type="Proteomes" id="UP001567538">
    <property type="component" value="Unassembled WGS sequence"/>
</dbReference>
<evidence type="ECO:0000256" key="1">
    <source>
        <dbReference type="SAM" id="Phobius"/>
    </source>
</evidence>
<comment type="caution">
    <text evidence="2">The sequence shown here is derived from an EMBL/GenBank/DDBJ whole genome shotgun (WGS) entry which is preliminary data.</text>
</comment>
<gene>
    <name evidence="2" type="ORF">AAHA92_25397</name>
</gene>
<feature type="transmembrane region" description="Helical" evidence="1">
    <location>
        <begin position="62"/>
        <end position="81"/>
    </location>
</feature>
<sequence length="133" mass="15003">MAWNHTRKRGPEWEQGWTGQALSSISEPPLPLVTVFAIVVFLLSLSQYAAYRELMHYAMFNFKILLFAAPVLLVFLLRSSLLSSVGCIGFRFSPIREAATFPWGVALVLVALLLLLSYQSSVQSRWFRFGSSD</sequence>
<dbReference type="AlphaFoldDB" id="A0ABD1GAI8"/>
<feature type="transmembrane region" description="Helical" evidence="1">
    <location>
        <begin position="101"/>
        <end position="118"/>
    </location>
</feature>
<proteinExistence type="predicted"/>
<keyword evidence="1" id="KW-1133">Transmembrane helix</keyword>
<reference evidence="2 3" key="1">
    <citation type="submission" date="2024-06" db="EMBL/GenBank/DDBJ databases">
        <title>A chromosome level genome sequence of Diviner's sage (Salvia divinorum).</title>
        <authorList>
            <person name="Ford S.A."/>
            <person name="Ro D.-K."/>
            <person name="Ness R.W."/>
            <person name="Phillips M.A."/>
        </authorList>
    </citation>
    <scope>NUCLEOTIDE SEQUENCE [LARGE SCALE GENOMIC DNA]</scope>
    <source>
        <strain evidence="2">SAF-2024a</strain>
        <tissue evidence="2">Leaf</tissue>
    </source>
</reference>
<evidence type="ECO:0000313" key="2">
    <source>
        <dbReference type="EMBL" id="KAL1541140.1"/>
    </source>
</evidence>
<keyword evidence="3" id="KW-1185">Reference proteome</keyword>
<name>A0ABD1GAI8_SALDI</name>
<protein>
    <submittedName>
        <fullName evidence="2">Uncharacterized protein</fullName>
    </submittedName>
</protein>
<feature type="transmembrane region" description="Helical" evidence="1">
    <location>
        <begin position="30"/>
        <end position="50"/>
    </location>
</feature>
<dbReference type="PANTHER" id="PTHR33306:SF40">
    <property type="entry name" value="EXPRESSED PROTEIN"/>
    <property type="match status" value="1"/>
</dbReference>
<evidence type="ECO:0000313" key="3">
    <source>
        <dbReference type="Proteomes" id="UP001567538"/>
    </source>
</evidence>
<dbReference type="PANTHER" id="PTHR33306">
    <property type="entry name" value="EXPRESSED PROTEIN-RELATED-RELATED"/>
    <property type="match status" value="1"/>
</dbReference>
<dbReference type="EMBL" id="JBEAFC010000009">
    <property type="protein sequence ID" value="KAL1541140.1"/>
    <property type="molecule type" value="Genomic_DNA"/>
</dbReference>
<keyword evidence="1" id="KW-0812">Transmembrane</keyword>